<evidence type="ECO:0000313" key="5">
    <source>
        <dbReference type="EMBL" id="GIE24090.1"/>
    </source>
</evidence>
<evidence type="ECO:0000256" key="1">
    <source>
        <dbReference type="SAM" id="MobiDB-lite"/>
    </source>
</evidence>
<accession>A0ABQ3ZZN7</accession>
<dbReference type="RefSeq" id="WP_203841129.1">
    <property type="nucleotide sequence ID" value="NZ_BAAATV010000012.1"/>
</dbReference>
<dbReference type="InterPro" id="IPR014782">
    <property type="entry name" value="Peptidase_M1_dom"/>
</dbReference>
<gene>
    <name evidence="5" type="ORF">Ahu01nite_071920</name>
</gene>
<proteinExistence type="predicted"/>
<comment type="caution">
    <text evidence="5">The sequence shown here is derived from an EMBL/GenBank/DDBJ whole genome shotgun (WGS) entry which is preliminary data.</text>
</comment>
<feature type="domain" description="Peptidase M1 membrane alanine aminopeptidase" evidence="3">
    <location>
        <begin position="521"/>
        <end position="663"/>
    </location>
</feature>
<dbReference type="Gene3D" id="1.10.390.10">
    <property type="entry name" value="Neutral Protease Domain 2"/>
    <property type="match status" value="1"/>
</dbReference>
<evidence type="ECO:0000259" key="4">
    <source>
        <dbReference type="Pfam" id="PF17900"/>
    </source>
</evidence>
<protein>
    <recommendedName>
        <fullName evidence="7">Aminopeptidase N</fullName>
    </recommendedName>
</protein>
<feature type="signal peptide" evidence="2">
    <location>
        <begin position="1"/>
        <end position="22"/>
    </location>
</feature>
<dbReference type="Gene3D" id="2.60.40.1730">
    <property type="entry name" value="tricorn interacting facor f3 domain"/>
    <property type="match status" value="1"/>
</dbReference>
<name>A0ABQ3ZZN7_9ACTN</name>
<evidence type="ECO:0008006" key="7">
    <source>
        <dbReference type="Google" id="ProtNLM"/>
    </source>
</evidence>
<dbReference type="Pfam" id="PF20773">
    <property type="entry name" value="InhA-like_MAM"/>
    <property type="match status" value="1"/>
</dbReference>
<feature type="domain" description="Aminopeptidase N-like N-terminal" evidence="4">
    <location>
        <begin position="53"/>
        <end position="224"/>
    </location>
</feature>
<dbReference type="Proteomes" id="UP000603200">
    <property type="component" value="Unassembled WGS sequence"/>
</dbReference>
<dbReference type="EMBL" id="BOMN01000102">
    <property type="protein sequence ID" value="GIE24090.1"/>
    <property type="molecule type" value="Genomic_DNA"/>
</dbReference>
<dbReference type="InterPro" id="IPR045357">
    <property type="entry name" value="Aminopeptidase_N-like_N"/>
</dbReference>
<dbReference type="InterPro" id="IPR027268">
    <property type="entry name" value="Peptidase_M4/M1_CTD_sf"/>
</dbReference>
<keyword evidence="6" id="KW-1185">Reference proteome</keyword>
<evidence type="ECO:0000259" key="3">
    <source>
        <dbReference type="Pfam" id="PF01433"/>
    </source>
</evidence>
<dbReference type="PANTHER" id="PTHR11533:SF297">
    <property type="entry name" value="AMINOPEPTIDASE N"/>
    <property type="match status" value="1"/>
</dbReference>
<organism evidence="5 6">
    <name type="scientific">Winogradskya humida</name>
    <dbReference type="NCBI Taxonomy" id="113566"/>
    <lineage>
        <taxon>Bacteria</taxon>
        <taxon>Bacillati</taxon>
        <taxon>Actinomycetota</taxon>
        <taxon>Actinomycetes</taxon>
        <taxon>Micromonosporales</taxon>
        <taxon>Micromonosporaceae</taxon>
        <taxon>Winogradskya</taxon>
    </lineage>
</organism>
<evidence type="ECO:0000256" key="2">
    <source>
        <dbReference type="SAM" id="SignalP"/>
    </source>
</evidence>
<sequence>MFQRAYLACLVIAGLAVSGATATPAPAATFRPGAAGMGDPYFPLAGNGGYDVQHYGLDITYQPKTGELGGVATIEAVATQGLSSFNLDFDALTLRSLTVNGQPARWSRANGELTVTPGAGLRRGRAFTVVARYDGVPKIIEDANLGASGVFRTDDGMVIVGQPEVASSWFPVNDHPLDKASYTIRVTAPQGLQAIANGVLKNHLTRNGWTTWTWDAREPMASYLATATVGEYRVTAYRKNGIRFLDALDPKLFTPAAAPRTGTHMALSRTGEPAYKRLTRTITVPRAGATVSFWADRDTDQYWDYFFVEARPAGTGDWTTLPDINGHTSNDTGGICEYAERLHPFLLHYVTVKGCEPSGTTGDWNAATGESDGYEHWSVDLDPYASKKVELSLTTVNDDGFTLAGAAVDDVVVSTGDGSTSFEAGLGGWKAAKAPAGSSTGDTTWIAGTVADLPPTTGDFAAGSLAREPEILDFLGSVFGRYPFSAAGGIVDADDGFGFALENQTRPIYAQAFFTSPADGDSVVVHELAHQWYGDSLAVARWQDIWLNEGFATYAEWLWGEHEGLGTAQEQFDSYAESYDGDESFWELPIGDPGPEHLFDRQVYTRGAMTLHALRLAVGDKAFFRILKKWATSRAGGNVTTPEFITLAEKISGKDLDALFDAWLYSPAQPASSVPSRSDPAAVRLSVTGQR</sequence>
<dbReference type="InterPro" id="IPR042097">
    <property type="entry name" value="Aminopeptidase_N-like_N_sf"/>
</dbReference>
<feature type="region of interest" description="Disordered" evidence="1">
    <location>
        <begin position="668"/>
        <end position="691"/>
    </location>
</feature>
<dbReference type="Pfam" id="PF17900">
    <property type="entry name" value="Peptidase_M1_N"/>
    <property type="match status" value="1"/>
</dbReference>
<dbReference type="Pfam" id="PF01433">
    <property type="entry name" value="Peptidase_M1"/>
    <property type="match status" value="1"/>
</dbReference>
<dbReference type="InterPro" id="IPR050344">
    <property type="entry name" value="Peptidase_M1_aminopeptidases"/>
</dbReference>
<dbReference type="PANTHER" id="PTHR11533">
    <property type="entry name" value="PROTEASE M1 ZINC METALLOPROTEASE"/>
    <property type="match status" value="1"/>
</dbReference>
<feature type="chain" id="PRO_5046501186" description="Aminopeptidase N" evidence="2">
    <location>
        <begin position="23"/>
        <end position="691"/>
    </location>
</feature>
<dbReference type="CDD" id="cd09603">
    <property type="entry name" value="M1_APN_like"/>
    <property type="match status" value="1"/>
</dbReference>
<keyword evidence="2" id="KW-0732">Signal</keyword>
<dbReference type="SUPFAM" id="SSF63737">
    <property type="entry name" value="Leukotriene A4 hydrolase N-terminal domain"/>
    <property type="match status" value="1"/>
</dbReference>
<dbReference type="SUPFAM" id="SSF55486">
    <property type="entry name" value="Metalloproteases ('zincins'), catalytic domain"/>
    <property type="match status" value="1"/>
</dbReference>
<reference evidence="5 6" key="1">
    <citation type="submission" date="2021-01" db="EMBL/GenBank/DDBJ databases">
        <title>Whole genome shotgun sequence of Actinoplanes humidus NBRC 14915.</title>
        <authorList>
            <person name="Komaki H."/>
            <person name="Tamura T."/>
        </authorList>
    </citation>
    <scope>NUCLEOTIDE SEQUENCE [LARGE SCALE GENOMIC DNA]</scope>
    <source>
        <strain evidence="5 6">NBRC 14915</strain>
    </source>
</reference>
<evidence type="ECO:0000313" key="6">
    <source>
        <dbReference type="Proteomes" id="UP000603200"/>
    </source>
</evidence>